<keyword evidence="2" id="KW-1185">Reference proteome</keyword>
<proteinExistence type="predicted"/>
<dbReference type="Proteomes" id="UP001283361">
    <property type="component" value="Unassembled WGS sequence"/>
</dbReference>
<evidence type="ECO:0000313" key="1">
    <source>
        <dbReference type="EMBL" id="KAK3757967.1"/>
    </source>
</evidence>
<accession>A0AAE1D5E1</accession>
<dbReference type="AlphaFoldDB" id="A0AAE1D5E1"/>
<name>A0AAE1D5E1_9GAST</name>
<gene>
    <name evidence="1" type="ORF">RRG08_058281</name>
</gene>
<protein>
    <submittedName>
        <fullName evidence="1">Uncharacterized protein</fullName>
    </submittedName>
</protein>
<evidence type="ECO:0000313" key="2">
    <source>
        <dbReference type="Proteomes" id="UP001283361"/>
    </source>
</evidence>
<reference evidence="1" key="1">
    <citation type="journal article" date="2023" name="G3 (Bethesda)">
        <title>A reference genome for the long-term kleptoplast-retaining sea slug Elysia crispata morphotype clarki.</title>
        <authorList>
            <person name="Eastman K.E."/>
            <person name="Pendleton A.L."/>
            <person name="Shaikh M.A."/>
            <person name="Suttiyut T."/>
            <person name="Ogas R."/>
            <person name="Tomko P."/>
            <person name="Gavelis G."/>
            <person name="Widhalm J.R."/>
            <person name="Wisecaver J.H."/>
        </authorList>
    </citation>
    <scope>NUCLEOTIDE SEQUENCE</scope>
    <source>
        <strain evidence="1">ECLA1</strain>
    </source>
</reference>
<sequence length="98" mass="11205">MLKHLRHCPVDKPGLAALLGLVESKLDQRVEAQGSLDIALVHWSQRLISSSAWLSPAAIRVDARLASLYERNKTFYRIKSTQLRSLKLWYSYSHPIFS</sequence>
<comment type="caution">
    <text evidence="1">The sequence shown here is derived from an EMBL/GenBank/DDBJ whole genome shotgun (WGS) entry which is preliminary data.</text>
</comment>
<organism evidence="1 2">
    <name type="scientific">Elysia crispata</name>
    <name type="common">lettuce slug</name>
    <dbReference type="NCBI Taxonomy" id="231223"/>
    <lineage>
        <taxon>Eukaryota</taxon>
        <taxon>Metazoa</taxon>
        <taxon>Spiralia</taxon>
        <taxon>Lophotrochozoa</taxon>
        <taxon>Mollusca</taxon>
        <taxon>Gastropoda</taxon>
        <taxon>Heterobranchia</taxon>
        <taxon>Euthyneura</taxon>
        <taxon>Panpulmonata</taxon>
        <taxon>Sacoglossa</taxon>
        <taxon>Placobranchoidea</taxon>
        <taxon>Plakobranchidae</taxon>
        <taxon>Elysia</taxon>
    </lineage>
</organism>
<dbReference type="EMBL" id="JAWDGP010005302">
    <property type="protein sequence ID" value="KAK3757967.1"/>
    <property type="molecule type" value="Genomic_DNA"/>
</dbReference>